<dbReference type="PANTHER" id="PTHR11260">
    <property type="entry name" value="GLUTATHIONE S-TRANSFERASE, GST, SUPERFAMILY, GST DOMAIN CONTAINING"/>
    <property type="match status" value="1"/>
</dbReference>
<protein>
    <recommendedName>
        <fullName evidence="1">glutathione transferase</fullName>
        <ecNumber evidence="1">2.5.1.18</ecNumber>
    </recommendedName>
</protein>
<proteinExistence type="inferred from homology"/>
<dbReference type="Gene3D" id="1.20.1050.10">
    <property type="match status" value="1"/>
</dbReference>
<dbReference type="Proteomes" id="UP001604277">
    <property type="component" value="Unassembled WGS sequence"/>
</dbReference>
<name>A0ABD1X0Y1_9LAMI</name>
<feature type="domain" description="GST N-terminal" evidence="5">
    <location>
        <begin position="2"/>
        <end position="81"/>
    </location>
</feature>
<dbReference type="PANTHER" id="PTHR11260:SF676">
    <property type="entry name" value="GLUTATHIONE S-TRANSFERASE U8"/>
    <property type="match status" value="1"/>
</dbReference>
<evidence type="ECO:0000313" key="7">
    <source>
        <dbReference type="EMBL" id="KAL2555622.1"/>
    </source>
</evidence>
<dbReference type="Gene3D" id="3.40.30.10">
    <property type="entry name" value="Glutaredoxin"/>
    <property type="match status" value="1"/>
</dbReference>
<dbReference type="AlphaFoldDB" id="A0ABD1X0Y1"/>
<dbReference type="PROSITE" id="PS50405">
    <property type="entry name" value="GST_CTER"/>
    <property type="match status" value="1"/>
</dbReference>
<organism evidence="7 8">
    <name type="scientific">Forsythia ovata</name>
    <dbReference type="NCBI Taxonomy" id="205694"/>
    <lineage>
        <taxon>Eukaryota</taxon>
        <taxon>Viridiplantae</taxon>
        <taxon>Streptophyta</taxon>
        <taxon>Embryophyta</taxon>
        <taxon>Tracheophyta</taxon>
        <taxon>Spermatophyta</taxon>
        <taxon>Magnoliopsida</taxon>
        <taxon>eudicotyledons</taxon>
        <taxon>Gunneridae</taxon>
        <taxon>Pentapetalae</taxon>
        <taxon>asterids</taxon>
        <taxon>lamiids</taxon>
        <taxon>Lamiales</taxon>
        <taxon>Oleaceae</taxon>
        <taxon>Forsythieae</taxon>
        <taxon>Forsythia</taxon>
    </lineage>
</organism>
<comment type="similarity">
    <text evidence="4">Belongs to the GST superfamily.</text>
</comment>
<dbReference type="EC" id="2.5.1.18" evidence="1"/>
<reference evidence="8" key="1">
    <citation type="submission" date="2024-07" db="EMBL/GenBank/DDBJ databases">
        <title>Two chromosome-level genome assemblies of Korean endemic species Abeliophyllum distichum and Forsythia ovata (Oleaceae).</title>
        <authorList>
            <person name="Jang H."/>
        </authorList>
    </citation>
    <scope>NUCLEOTIDE SEQUENCE [LARGE SCALE GENOMIC DNA]</scope>
</reference>
<comment type="catalytic activity">
    <reaction evidence="3">
        <text>RX + glutathione = an S-substituted glutathione + a halide anion + H(+)</text>
        <dbReference type="Rhea" id="RHEA:16437"/>
        <dbReference type="ChEBI" id="CHEBI:15378"/>
        <dbReference type="ChEBI" id="CHEBI:16042"/>
        <dbReference type="ChEBI" id="CHEBI:17792"/>
        <dbReference type="ChEBI" id="CHEBI:57925"/>
        <dbReference type="ChEBI" id="CHEBI:90779"/>
        <dbReference type="EC" id="2.5.1.18"/>
    </reaction>
</comment>
<dbReference type="GO" id="GO:0004364">
    <property type="term" value="F:glutathione transferase activity"/>
    <property type="evidence" value="ECO:0007669"/>
    <property type="project" value="UniProtKB-EC"/>
</dbReference>
<keyword evidence="8" id="KW-1185">Reference proteome</keyword>
<evidence type="ECO:0000313" key="8">
    <source>
        <dbReference type="Proteomes" id="UP001604277"/>
    </source>
</evidence>
<dbReference type="InterPro" id="IPR036249">
    <property type="entry name" value="Thioredoxin-like_sf"/>
</dbReference>
<evidence type="ECO:0000256" key="4">
    <source>
        <dbReference type="RuleBase" id="RU003494"/>
    </source>
</evidence>
<dbReference type="EMBL" id="JBFOLJ010000001">
    <property type="protein sequence ID" value="KAL2555622.1"/>
    <property type="molecule type" value="Genomic_DNA"/>
</dbReference>
<keyword evidence="2" id="KW-0808">Transferase</keyword>
<dbReference type="Pfam" id="PF02798">
    <property type="entry name" value="GST_N"/>
    <property type="match status" value="1"/>
</dbReference>
<dbReference type="InterPro" id="IPR040079">
    <property type="entry name" value="Glutathione_S-Trfase"/>
</dbReference>
<dbReference type="Pfam" id="PF00043">
    <property type="entry name" value="GST_C"/>
    <property type="match status" value="1"/>
</dbReference>
<dbReference type="InterPro" id="IPR045074">
    <property type="entry name" value="GST_C_Tau"/>
</dbReference>
<feature type="domain" description="GST C-terminal" evidence="6">
    <location>
        <begin position="86"/>
        <end position="209"/>
    </location>
</feature>
<evidence type="ECO:0000259" key="6">
    <source>
        <dbReference type="PROSITE" id="PS50405"/>
    </source>
</evidence>
<dbReference type="CDD" id="cd03185">
    <property type="entry name" value="GST_C_Tau"/>
    <property type="match status" value="1"/>
</dbReference>
<dbReference type="InterPro" id="IPR010987">
    <property type="entry name" value="Glutathione-S-Trfase_C-like"/>
</dbReference>
<dbReference type="SFLD" id="SFLDS00019">
    <property type="entry name" value="Glutathione_Transferase_(cytos"/>
    <property type="match status" value="1"/>
</dbReference>
<evidence type="ECO:0000256" key="1">
    <source>
        <dbReference type="ARBA" id="ARBA00012452"/>
    </source>
</evidence>
<dbReference type="InterPro" id="IPR004046">
    <property type="entry name" value="GST_C"/>
</dbReference>
<sequence length="314" mass="35493">MAEVVVYGAWASPLSKRVEIALKLKGVKYDIIEEDMSNPSLWLQNYSPILKTVPVLIHEGDPVVAPNVILEYIDETWKGNPIFPQNPKDRARARFWIKFIDEKCVPAVMLACWGRQMVQQMATQEAYNCLKALEDELRGKKFFGGNNVGIVDIAAIFIALWLGVIEEINGVKLLMHEQFPLLSRWVNDILSCSIIQETLPPRDQLISYLRTHNPNSFPQGTTIESSGKTKIPNNAEIPIVAFLPNLQRSLIEDFIKDPNFSTGFNNREMAYFTPSSSEKSPPIPYSYLYTIHGAIRAHQETIKSPKSEVDSMLA</sequence>
<evidence type="ECO:0000256" key="3">
    <source>
        <dbReference type="ARBA" id="ARBA00047960"/>
    </source>
</evidence>
<comment type="caution">
    <text evidence="7">The sequence shown here is derived from an EMBL/GenBank/DDBJ whole genome shotgun (WGS) entry which is preliminary data.</text>
</comment>
<dbReference type="InterPro" id="IPR036282">
    <property type="entry name" value="Glutathione-S-Trfase_C_sf"/>
</dbReference>
<dbReference type="SUPFAM" id="SSF47616">
    <property type="entry name" value="GST C-terminal domain-like"/>
    <property type="match status" value="1"/>
</dbReference>
<dbReference type="FunFam" id="1.20.1050.10:FF:000012">
    <property type="entry name" value="Tau class glutathione S-transferase"/>
    <property type="match status" value="1"/>
</dbReference>
<dbReference type="SFLD" id="SFLDG00358">
    <property type="entry name" value="Main_(cytGST)"/>
    <property type="match status" value="1"/>
</dbReference>
<dbReference type="InterPro" id="IPR045073">
    <property type="entry name" value="Omega/Tau-like"/>
</dbReference>
<evidence type="ECO:0000256" key="2">
    <source>
        <dbReference type="ARBA" id="ARBA00022679"/>
    </source>
</evidence>
<dbReference type="SFLD" id="SFLDG01152">
    <property type="entry name" value="Main.3:_Omega-_and_Tau-like"/>
    <property type="match status" value="1"/>
</dbReference>
<accession>A0ABD1X0Y1</accession>
<gene>
    <name evidence="7" type="ORF">Fot_00361</name>
</gene>
<dbReference type="SUPFAM" id="SSF52833">
    <property type="entry name" value="Thioredoxin-like"/>
    <property type="match status" value="1"/>
</dbReference>
<dbReference type="PROSITE" id="PS50404">
    <property type="entry name" value="GST_NTER"/>
    <property type="match status" value="1"/>
</dbReference>
<evidence type="ECO:0000259" key="5">
    <source>
        <dbReference type="PROSITE" id="PS50404"/>
    </source>
</evidence>
<dbReference type="InterPro" id="IPR004045">
    <property type="entry name" value="Glutathione_S-Trfase_N"/>
</dbReference>